<organism evidence="8 9">
    <name type="scientific">Burkholderia gladioli</name>
    <name type="common">Pseudomonas marginata</name>
    <name type="synonym">Phytomonas marginata</name>
    <dbReference type="NCBI Taxonomy" id="28095"/>
    <lineage>
        <taxon>Bacteria</taxon>
        <taxon>Pseudomonadati</taxon>
        <taxon>Pseudomonadota</taxon>
        <taxon>Betaproteobacteria</taxon>
        <taxon>Burkholderiales</taxon>
        <taxon>Burkholderiaceae</taxon>
        <taxon>Burkholderia</taxon>
    </lineage>
</organism>
<dbReference type="SUPFAM" id="SSF49785">
    <property type="entry name" value="Galactose-binding domain-like"/>
    <property type="match status" value="4"/>
</dbReference>
<evidence type="ECO:0000259" key="5">
    <source>
        <dbReference type="PROSITE" id="PS50022"/>
    </source>
</evidence>
<dbReference type="PROSITE" id="PS50022">
    <property type="entry name" value="FA58C_3"/>
    <property type="match status" value="3"/>
</dbReference>
<dbReference type="Proteomes" id="UP000029590">
    <property type="component" value="Unassembled WGS sequence"/>
</dbReference>
<dbReference type="InterPro" id="IPR037176">
    <property type="entry name" value="Osmotin/thaumatin-like_sf"/>
</dbReference>
<dbReference type="RefSeq" id="WP_036048630.1">
    <property type="nucleotide sequence ID" value="NZ_KN150849.1"/>
</dbReference>
<feature type="region of interest" description="Disordered" evidence="4">
    <location>
        <begin position="1908"/>
        <end position="1943"/>
    </location>
</feature>
<dbReference type="InterPro" id="IPR032311">
    <property type="entry name" value="DUF4982"/>
</dbReference>
<evidence type="ECO:0000256" key="2">
    <source>
        <dbReference type="ARBA" id="ARBA00022801"/>
    </source>
</evidence>
<dbReference type="SUPFAM" id="SSF49303">
    <property type="entry name" value="beta-Galactosidase/glucuronidase domain"/>
    <property type="match status" value="1"/>
</dbReference>
<dbReference type="InterPro" id="IPR017853">
    <property type="entry name" value="GH"/>
</dbReference>
<keyword evidence="2 8" id="KW-0378">Hydrolase</keyword>
<feature type="domain" description="F5/8 type C" evidence="5">
    <location>
        <begin position="1761"/>
        <end position="1901"/>
    </location>
</feature>
<dbReference type="InterPro" id="IPR036156">
    <property type="entry name" value="Beta-gal/glucu_dom_sf"/>
</dbReference>
<evidence type="ECO:0000256" key="4">
    <source>
        <dbReference type="SAM" id="MobiDB-lite"/>
    </source>
</evidence>
<feature type="domain" description="Ig-like" evidence="6">
    <location>
        <begin position="892"/>
        <end position="973"/>
    </location>
</feature>
<dbReference type="InterPro" id="IPR042517">
    <property type="entry name" value="Glyco_hydro_64_N_2"/>
</dbReference>
<feature type="compositionally biased region" description="Gly residues" evidence="4">
    <location>
        <begin position="1908"/>
        <end position="1935"/>
    </location>
</feature>
<dbReference type="InterPro" id="IPR013098">
    <property type="entry name" value="Ig_I-set"/>
</dbReference>
<dbReference type="Pfam" id="PF07679">
    <property type="entry name" value="I-set"/>
    <property type="match status" value="1"/>
</dbReference>
<dbReference type="Pfam" id="PF00754">
    <property type="entry name" value="F5_F8_type_C"/>
    <property type="match status" value="3"/>
</dbReference>
<feature type="compositionally biased region" description="Polar residues" evidence="4">
    <location>
        <begin position="1584"/>
        <end position="1595"/>
    </location>
</feature>
<dbReference type="Pfam" id="PF00703">
    <property type="entry name" value="Glyco_hydro_2"/>
    <property type="match status" value="1"/>
</dbReference>
<feature type="domain" description="GH64" evidence="7">
    <location>
        <begin position="2036"/>
        <end position="2411"/>
    </location>
</feature>
<comment type="similarity">
    <text evidence="1">Belongs to the glycosyl hydrolase 2 family.</text>
</comment>
<evidence type="ECO:0000259" key="7">
    <source>
        <dbReference type="PROSITE" id="PS52006"/>
    </source>
</evidence>
<protein>
    <submittedName>
        <fullName evidence="8">Glycosyl hydrolases 2 family protein</fullName>
    </submittedName>
</protein>
<evidence type="ECO:0000313" key="9">
    <source>
        <dbReference type="Proteomes" id="UP000029590"/>
    </source>
</evidence>
<dbReference type="KEGG" id="bgo:BM43_1550"/>
<feature type="domain" description="F5/8 type C" evidence="5">
    <location>
        <begin position="1555"/>
        <end position="1691"/>
    </location>
</feature>
<dbReference type="GO" id="GO:0005975">
    <property type="term" value="P:carbohydrate metabolic process"/>
    <property type="evidence" value="ECO:0007669"/>
    <property type="project" value="InterPro"/>
</dbReference>
<dbReference type="SUPFAM" id="SSF48726">
    <property type="entry name" value="Immunoglobulin"/>
    <property type="match status" value="5"/>
</dbReference>
<dbReference type="PANTHER" id="PTHR42732:SF1">
    <property type="entry name" value="BETA-MANNOSIDASE"/>
    <property type="match status" value="1"/>
</dbReference>
<dbReference type="InterPro" id="IPR007110">
    <property type="entry name" value="Ig-like_dom"/>
</dbReference>
<evidence type="ECO:0000259" key="6">
    <source>
        <dbReference type="PROSITE" id="PS50835"/>
    </source>
</evidence>
<dbReference type="Gene3D" id="2.60.40.10">
    <property type="entry name" value="Immunoglobulins"/>
    <property type="match status" value="8"/>
</dbReference>
<dbReference type="Gene3D" id="3.20.20.80">
    <property type="entry name" value="Glycosidases"/>
    <property type="match status" value="1"/>
</dbReference>
<dbReference type="SMART" id="SM00409">
    <property type="entry name" value="IG"/>
    <property type="match status" value="5"/>
</dbReference>
<evidence type="ECO:0000256" key="1">
    <source>
        <dbReference type="ARBA" id="ARBA00007401"/>
    </source>
</evidence>
<dbReference type="InterPro" id="IPR006103">
    <property type="entry name" value="Glyco_hydro_2_cat"/>
</dbReference>
<dbReference type="Gene3D" id="3.30.920.50">
    <property type="entry name" value="Beta-1,3-glucanase, C-terminal domain"/>
    <property type="match status" value="1"/>
</dbReference>
<gene>
    <name evidence="8" type="ORF">DM48_4092</name>
</gene>
<dbReference type="InterPro" id="IPR008979">
    <property type="entry name" value="Galactose-bd-like_sf"/>
</dbReference>
<dbReference type="Pfam" id="PF16355">
    <property type="entry name" value="DUF4982"/>
    <property type="match status" value="1"/>
</dbReference>
<dbReference type="InterPro" id="IPR036179">
    <property type="entry name" value="Ig-like_dom_sf"/>
</dbReference>
<feature type="domain" description="Ig-like" evidence="6">
    <location>
        <begin position="1067"/>
        <end position="1147"/>
    </location>
</feature>
<feature type="domain" description="F5/8 type C" evidence="5">
    <location>
        <begin position="1141"/>
        <end position="1294"/>
    </location>
</feature>
<feature type="domain" description="Ig-like" evidence="6">
    <location>
        <begin position="1441"/>
        <end position="1523"/>
    </location>
</feature>
<proteinExistence type="inferred from homology"/>
<dbReference type="InterPro" id="IPR006102">
    <property type="entry name" value="Ig-like_GH2"/>
</dbReference>
<dbReference type="Gene3D" id="2.60.120.260">
    <property type="entry name" value="Galactose-binding domain-like"/>
    <property type="match status" value="4"/>
</dbReference>
<evidence type="ECO:0000313" key="8">
    <source>
        <dbReference type="EMBL" id="KGC16255.1"/>
    </source>
</evidence>
<dbReference type="Pfam" id="PF02836">
    <property type="entry name" value="Glyco_hydro_2_C"/>
    <property type="match status" value="1"/>
</dbReference>
<dbReference type="Pfam" id="PF13927">
    <property type="entry name" value="Ig_3"/>
    <property type="match status" value="1"/>
</dbReference>
<dbReference type="InterPro" id="IPR032477">
    <property type="entry name" value="Glyco_hydro_64"/>
</dbReference>
<dbReference type="CDD" id="cd09214">
    <property type="entry name" value="GH64-like"/>
    <property type="match status" value="1"/>
</dbReference>
<dbReference type="InterPro" id="IPR000421">
    <property type="entry name" value="FA58C"/>
</dbReference>
<dbReference type="InterPro" id="IPR003599">
    <property type="entry name" value="Ig_sub"/>
</dbReference>
<keyword evidence="3" id="KW-0326">Glycosidase</keyword>
<accession>A0AAW3F3K0</accession>
<dbReference type="InterPro" id="IPR051913">
    <property type="entry name" value="GH2_Domain-Containing"/>
</dbReference>
<dbReference type="PROSITE" id="PS50835">
    <property type="entry name" value="IG_LIKE"/>
    <property type="match status" value="4"/>
</dbReference>
<dbReference type="PANTHER" id="PTHR42732">
    <property type="entry name" value="BETA-GALACTOSIDASE"/>
    <property type="match status" value="1"/>
</dbReference>
<sequence>MRKSVRHPAWQGAGLLLLLWGLFLLSAMHARAAVPLPPSNHIRINLGATPWKYIKDADDPNSMNRTFDDSKWQSIGVPQTPADNDTFINIESGGGQGQLTGNTNWYRKHFTLDPSFGPDKLNRKILVEFEGAHTGVQVYINGHFIPGNSQVAANAQATHVIGFIPFVVDITPYVQFKDANGQPFDNVLAVKVSRGDKFFESPSFSGAFRFGQDDTGIFRPVWMDITDRIHIPENVYAVLNTWGTYVATVTANDASATIRVQTNVLNEYSSDQPVTLTTQIVDASGAVVATAQDTRTLPANSTGPLAPALFDQILTVSNPHLWYPNNSIYGHPYMYHVVHSVSVNGVVVDTKESPLGIRTITWNQNFPVINGHPHFLWGASGRYDYPALGSAVPPNLQWQDLSLLAQAGGSSYRPGHSSQGREWLDAADAYGIMMLQPSGDGENGFSAICSGTVTGNCVSADNITLKEELHRDMIIHDRNHPSVLAWEANNGKMDTSIAKQLKQISRTWDFINTRAQADRTPDPANGDILGCSGQGCDVGVKQSNPGVPAYGSEYWGDGLGRWKYDFEIQFAASYIRDWVHSVAGKSFGMAHWYLADTPGEINTQTDGTLNTNVRSNGASMMDANRFPRLLYYIYQALWTPNQIKPVVKLANTWNRNTTGNVRVNAFSNCHSVQLRLNGQIVGPAQAPNPVNQDPSADITQNTTLLPGQVHWDNIPFQPGTLVAECLNDDLQVAATDTLVTAGPADHLLLTVDPQITKPDGDTFVLTANGTDAATLTAKVVDAQNNLVPDAGQTLTFAVTGPGTYRGGTDHYVDHSQPQGWHAPGDPNLLAEGGMAKIAVRTQFQPGTVNVTVSSPGLASANASFVVQPVPLADTQPFDGTDMNVGPQQQTAPQILTQPSDQIVTLGQSGTFTVLTAGATPIGYQWFKNGQPIAGANAYSYTTPALQQGDDHASFSVEVSNSIGKLDSRNAVVSLVQPQAPTIQLQPLAKNITAGQSAEFTVQASGSPVLTYQWLRNNQPIDGATSPVYDTPVMQTTDSGSLYSVMVKNSAGTITSDQVALTVNVATPPVIVSDLADQSVPFGQSATFSVSATGSNPLSYQWTHNGQPVGDNEPSLLISQAQSSDAGSYVVTVTNTAGNVSSRTATLTVSGTDASNLALGALAKSSSDQNGGLMAANAIDGSTTSRWSSAPEVDPSWLEVDLGSVKTFNKVVLIWENAYASQYDIQVSNDEKTWNTVFPNGQPDGAGGTTAPVTGAGGTETQFFASQSARYVRMLGTKRATQYGYSLFEFQVLDAPQCSANSATERYTPIPAQPGTWQSTIPGLPSGPFVPTVKDNVSGLTWQQTYTTFAADGAQFTQQIADQYCKSIGMRIPTLNEAMTIARANYASCAFPSPWRTWTTTPVPNIDNNAWFVESSGKSWAGIINNTPGWVMCVSGTTSPAPVIVTPPVATTASEGQGARFTVAVTGTGPLDYQWKRNGQLVAITTIPSYTTPALTVANDNGAIYTVDVSNAGGTVSSAQALLTVVPATAGNGGNDGNGGNGNNGGNGGDNGGGGNTQPQTPSANLALGKPAVSTGNENDGYGPSNATDGSLNSRWSSAFSDPQSITIDLGTVQTVDRVVLRWQDSYGVDYKIQTSPDNDQWNDAVTKTGDTGGTEDLRFPAPVQARYVRMLGTKRATQFGYSLFEFEVYNTANTPAFPITATSSGAGTLTPTGSTSVLQGGVQTYQFVPAAGGAVTGVQVDGKDIGIVDHYTFDDVLAPHSINVTFGQAAAAVNLALGTKATASGLEGDGYPASNAVDGNLNTRFSSNFADDAWLTVDLGKETAFNRVVINWENAYGKQFLIQASHDNVDWSNTVYTQANGKGGIDDLSFNTTTARYIRLQGQQRATGYGYSLFEFAVYNDPSKAAGAGTGTGSGSTGTGSGSTGSGSTGNGGDTGTQQPASPFVEQPANQAVPAGQPGHFAVMMSGTGPYTYQWQLGGKPIAGATNRIYDTAAAVAADSGKQYSVAVTGPDGTVLTSNSATLTVDTTVPKYTVTPGLVGIDLQNNTQGTYTDDQVYVAVIARDPATGQFAWLKPDGTLVAASAADNDAPNHLTGPDGQNYSNYFFTLAQSKTMQLPQSFSGRIFVSLGKPLYIKINQSKNDDGTITLGYAPPNPNNGTDPSRGIPFDWFEYTFGGNGLWINPTQVDEFGFPLTQDVYWANGTVHQRTGITQRRADLFQAYTREVSAVFQPSQPSNWVIEAPAHDSFAANQPNGHYFDGYVNDMWTYYASNDLPMVVGARAFVGRASGAQLLFQEVDQHNGQFAGSTYAVNKPSSEQVFLCNGVFLDGDGTQQQIEAQLCAALNRHVMGDVSKWNVPSAYYQASPYNEYARFWHDHSVSGLAYGFPFDDVNNQSSTIQAPPPGPEHMVLGIGF</sequence>
<dbReference type="Pfam" id="PF16483">
    <property type="entry name" value="Glyco_hydro_64"/>
    <property type="match status" value="1"/>
</dbReference>
<name>A0AAW3F3K0_BURGA</name>
<reference evidence="8 9" key="1">
    <citation type="submission" date="2014-04" db="EMBL/GenBank/DDBJ databases">
        <authorList>
            <person name="Bishop-Lilly K.A."/>
            <person name="Broomall S.M."/>
            <person name="Chain P.S."/>
            <person name="Chertkov O."/>
            <person name="Coyne S.R."/>
            <person name="Daligault H.E."/>
            <person name="Davenport K.W."/>
            <person name="Erkkila T."/>
            <person name="Frey K.G."/>
            <person name="Gibbons H.S."/>
            <person name="Gu W."/>
            <person name="Jaissle J."/>
            <person name="Johnson S.L."/>
            <person name="Koroleva G.I."/>
            <person name="Ladner J.T."/>
            <person name="Lo C.-C."/>
            <person name="Minogue T.D."/>
            <person name="Munk C."/>
            <person name="Palacios G.F."/>
            <person name="Redden C.L."/>
            <person name="Rosenzweig C.N."/>
            <person name="Scholz M.B."/>
            <person name="Teshima H."/>
            <person name="Xu Y."/>
        </authorList>
    </citation>
    <scope>NUCLEOTIDE SEQUENCE [LARGE SCALE GENOMIC DNA]</scope>
    <source>
        <strain evidence="9">gladioli</strain>
    </source>
</reference>
<dbReference type="EMBL" id="JPGG01000015">
    <property type="protein sequence ID" value="KGC16255.1"/>
    <property type="molecule type" value="Genomic_DNA"/>
</dbReference>
<dbReference type="Gene3D" id="2.60.110.10">
    <property type="entry name" value="Thaumatin"/>
    <property type="match status" value="1"/>
</dbReference>
<dbReference type="Pfam" id="PF18565">
    <property type="entry name" value="Glyco_hydro2_C5"/>
    <property type="match status" value="1"/>
</dbReference>
<feature type="region of interest" description="Disordered" evidence="4">
    <location>
        <begin position="1531"/>
        <end position="1595"/>
    </location>
</feature>
<dbReference type="InterPro" id="IPR040605">
    <property type="entry name" value="Glyco_hydro2_dom5"/>
</dbReference>
<dbReference type="PROSITE" id="PS52006">
    <property type="entry name" value="GH64"/>
    <property type="match status" value="1"/>
</dbReference>
<dbReference type="InterPro" id="IPR013783">
    <property type="entry name" value="Ig-like_fold"/>
</dbReference>
<dbReference type="GO" id="GO:0004553">
    <property type="term" value="F:hydrolase activity, hydrolyzing O-glycosyl compounds"/>
    <property type="evidence" value="ECO:0007669"/>
    <property type="project" value="InterPro"/>
</dbReference>
<feature type="compositionally biased region" description="Gly residues" evidence="4">
    <location>
        <begin position="1531"/>
        <end position="1555"/>
    </location>
</feature>
<dbReference type="SUPFAM" id="SSF51445">
    <property type="entry name" value="(Trans)glycosidases"/>
    <property type="match status" value="1"/>
</dbReference>
<feature type="domain" description="Ig-like" evidence="6">
    <location>
        <begin position="980"/>
        <end position="1061"/>
    </location>
</feature>
<comment type="caution">
    <text evidence="8">The sequence shown here is derived from an EMBL/GenBank/DDBJ whole genome shotgun (WGS) entry which is preliminary data.</text>
</comment>
<evidence type="ECO:0000256" key="3">
    <source>
        <dbReference type="ARBA" id="ARBA00023295"/>
    </source>
</evidence>